<evidence type="ECO:0000313" key="2">
    <source>
        <dbReference type="EMBL" id="GIM82928.1"/>
    </source>
</evidence>
<dbReference type="EMBL" id="BOQP01000052">
    <property type="protein sequence ID" value="GIM82928.1"/>
    <property type="molecule type" value="Genomic_DNA"/>
</dbReference>
<keyword evidence="1" id="KW-0812">Transmembrane</keyword>
<comment type="caution">
    <text evidence="2">The sequence shown here is derived from an EMBL/GenBank/DDBJ whole genome shotgun (WGS) entry which is preliminary data.</text>
</comment>
<feature type="transmembrane region" description="Helical" evidence="1">
    <location>
        <begin position="151"/>
        <end position="173"/>
    </location>
</feature>
<feature type="transmembrane region" description="Helical" evidence="1">
    <location>
        <begin position="93"/>
        <end position="109"/>
    </location>
</feature>
<accession>A0A919T057</accession>
<feature type="transmembrane region" description="Helical" evidence="1">
    <location>
        <begin position="57"/>
        <end position="81"/>
    </location>
</feature>
<keyword evidence="1" id="KW-1133">Transmembrane helix</keyword>
<protein>
    <submittedName>
        <fullName evidence="2">Uncharacterized protein</fullName>
    </submittedName>
</protein>
<name>A0A919T057_9ACTN</name>
<reference evidence="2" key="1">
    <citation type="submission" date="2021-03" db="EMBL/GenBank/DDBJ databases">
        <title>Whole genome shotgun sequence of Actinoplanes consettensis NBRC 14913.</title>
        <authorList>
            <person name="Komaki H."/>
            <person name="Tamura T."/>
        </authorList>
    </citation>
    <scope>NUCLEOTIDE SEQUENCE</scope>
    <source>
        <strain evidence="2">NBRC 14913</strain>
    </source>
</reference>
<keyword evidence="1" id="KW-0472">Membrane</keyword>
<gene>
    <name evidence="2" type="ORF">Aco04nite_83970</name>
</gene>
<evidence type="ECO:0000256" key="1">
    <source>
        <dbReference type="SAM" id="Phobius"/>
    </source>
</evidence>
<dbReference type="AlphaFoldDB" id="A0A919T057"/>
<sequence>MDSGPSGVGQGRSGVGQGPSGVGQGLTGLVGGAAYPLGVMAETESARRPRRDADGRLATVQDLLGVALAGLVSGLVILLIFEGAMSLVRASEFGDASGWIAIVLPVWLFTEEFRAAGFGAYRIIVAVLAAGFGVAVGMTLAGLTAPIFPNLVSGGVGALGLTVVYCVVWFYGLRWLSHRVG</sequence>
<feature type="transmembrane region" description="Helical" evidence="1">
    <location>
        <begin position="121"/>
        <end position="145"/>
    </location>
</feature>
<organism evidence="2 3">
    <name type="scientific">Winogradskya consettensis</name>
    <dbReference type="NCBI Taxonomy" id="113560"/>
    <lineage>
        <taxon>Bacteria</taxon>
        <taxon>Bacillati</taxon>
        <taxon>Actinomycetota</taxon>
        <taxon>Actinomycetes</taxon>
        <taxon>Micromonosporales</taxon>
        <taxon>Micromonosporaceae</taxon>
        <taxon>Winogradskya</taxon>
    </lineage>
</organism>
<keyword evidence="3" id="KW-1185">Reference proteome</keyword>
<evidence type="ECO:0000313" key="3">
    <source>
        <dbReference type="Proteomes" id="UP000680865"/>
    </source>
</evidence>
<dbReference type="Proteomes" id="UP000680865">
    <property type="component" value="Unassembled WGS sequence"/>
</dbReference>
<proteinExistence type="predicted"/>